<keyword evidence="2" id="KW-1185">Reference proteome</keyword>
<dbReference type="Proteomes" id="UP001370758">
    <property type="component" value="Unassembled WGS sequence"/>
</dbReference>
<evidence type="ECO:0000313" key="1">
    <source>
        <dbReference type="EMBL" id="KAK6500349.1"/>
    </source>
</evidence>
<organism evidence="1 2">
    <name type="scientific">Arthrobotrys musiformis</name>
    <dbReference type="NCBI Taxonomy" id="47236"/>
    <lineage>
        <taxon>Eukaryota</taxon>
        <taxon>Fungi</taxon>
        <taxon>Dikarya</taxon>
        <taxon>Ascomycota</taxon>
        <taxon>Pezizomycotina</taxon>
        <taxon>Orbiliomycetes</taxon>
        <taxon>Orbiliales</taxon>
        <taxon>Orbiliaceae</taxon>
        <taxon>Arthrobotrys</taxon>
    </lineage>
</organism>
<dbReference type="EMBL" id="JAVHJL010000007">
    <property type="protein sequence ID" value="KAK6500349.1"/>
    <property type="molecule type" value="Genomic_DNA"/>
</dbReference>
<comment type="caution">
    <text evidence="1">The sequence shown here is derived from an EMBL/GenBank/DDBJ whole genome shotgun (WGS) entry which is preliminary data.</text>
</comment>
<protein>
    <submittedName>
        <fullName evidence="1">Uncharacterized protein</fullName>
    </submittedName>
</protein>
<gene>
    <name evidence="1" type="ORF">TWF481_010693</name>
</gene>
<evidence type="ECO:0000313" key="2">
    <source>
        <dbReference type="Proteomes" id="UP001370758"/>
    </source>
</evidence>
<accession>A0AAV9W4A7</accession>
<proteinExistence type="predicted"/>
<sequence>MSGSKEYILGSDESTLFEACSSKHPSLAARVEDKVSERIRKWKTRHQEKAPELAIQVNLSATRPERTDERRNLQRPWTREIMRLVKKLSRGEYESFMIHRAHGYHGMLYPENSDRQYWRAYEIGRLERLWEDSDPANQQIPAEATGQINDHLQQIAEYFGTEVDKDGNFKALSSDQTSSYKDW</sequence>
<reference evidence="1 2" key="1">
    <citation type="submission" date="2023-08" db="EMBL/GenBank/DDBJ databases">
        <authorList>
            <person name="Palmer J.M."/>
        </authorList>
    </citation>
    <scope>NUCLEOTIDE SEQUENCE [LARGE SCALE GENOMIC DNA]</scope>
    <source>
        <strain evidence="1 2">TWF481</strain>
    </source>
</reference>
<name>A0AAV9W4A7_9PEZI</name>
<dbReference type="AlphaFoldDB" id="A0AAV9W4A7"/>